<protein>
    <recommendedName>
        <fullName evidence="1">F-box domain-containing protein</fullName>
    </recommendedName>
</protein>
<comment type="caution">
    <text evidence="2">The sequence shown here is derived from an EMBL/GenBank/DDBJ whole genome shotgun (WGS) entry which is preliminary data.</text>
</comment>
<dbReference type="Proteomes" id="UP000186955">
    <property type="component" value="Unassembled WGS sequence"/>
</dbReference>
<dbReference type="PROSITE" id="PS50181">
    <property type="entry name" value="FBOX"/>
    <property type="match status" value="1"/>
</dbReference>
<dbReference type="SUPFAM" id="SSF81383">
    <property type="entry name" value="F-box domain"/>
    <property type="match status" value="1"/>
</dbReference>
<reference evidence="2 3" key="1">
    <citation type="submission" date="2016-10" db="EMBL/GenBank/DDBJ databases">
        <title>Genome sequence of the ascomycete fungus Penicillium subrubescens.</title>
        <authorList>
            <person name="De Vries R.P."/>
            <person name="Peng M."/>
            <person name="Dilokpimol A."/>
            <person name="Hilden K."/>
            <person name="Makela M.R."/>
            <person name="Grigoriev I."/>
            <person name="Riley R."/>
            <person name="Granchi Z."/>
        </authorList>
    </citation>
    <scope>NUCLEOTIDE SEQUENCE [LARGE SCALE GENOMIC DNA]</scope>
    <source>
        <strain evidence="2 3">CBS 132785</strain>
    </source>
</reference>
<dbReference type="SMART" id="SM00256">
    <property type="entry name" value="FBOX"/>
    <property type="match status" value="1"/>
</dbReference>
<gene>
    <name evidence="2" type="ORF">PENSUB_14010</name>
</gene>
<evidence type="ECO:0000313" key="3">
    <source>
        <dbReference type="Proteomes" id="UP000186955"/>
    </source>
</evidence>
<dbReference type="EMBL" id="MNBE01000096">
    <property type="protein sequence ID" value="OKP14484.1"/>
    <property type="molecule type" value="Genomic_DNA"/>
</dbReference>
<proteinExistence type="predicted"/>
<name>A0A1Q5UPV1_9EURO</name>
<feature type="domain" description="F-box" evidence="1">
    <location>
        <begin position="12"/>
        <end position="62"/>
    </location>
</feature>
<accession>A0A1Q5UPV1</accession>
<evidence type="ECO:0000259" key="1">
    <source>
        <dbReference type="PROSITE" id="PS50181"/>
    </source>
</evidence>
<evidence type="ECO:0000313" key="2">
    <source>
        <dbReference type="EMBL" id="OKP14484.1"/>
    </source>
</evidence>
<dbReference type="OrthoDB" id="5334391at2759"/>
<sequence>MTVPLSSGQATCHDLAFLPRDLFLIILELLEPKDLVWCRRVSRAWNEAFSNPDIVLPLFKRHFPWTQEFKNLQPGSSKYDGSSVTAESIRHAFDQAVARYNHLERGTPRSVQRHSLCSEMGWSWERQFYPVQPWEGHASHYMGEVDRQFTEAMWTYEDGLLVFPSADRWMLMLVDLSSDKQFLVPFVLDGRIIRRVRLQKRVLVVEWAEPKAFHWLNESDGVHRHFATSFNVVPSDKYDHDGRWHIIPRNEWKIMFLGHPLSERDRFFSAHSDTHYVIYIWQPNRSLYTADEDAPIESLFVWDISKKSDYRPSLDPSGAQTGPEVDQSPSIVARFGFQDLEHFRIRQRGFPRIQQLEVSDDGQTVYITENFRFFDATELPTPLGVPDTVVTGIPTTGIGPHNRFTPDFILTAYRSNDNAHELPLLLFNMSHLHESWYNIIAQVTDRGSGVALRIHFSSDEVNDYLDESIYLTVETEKTRVTREVSDFAGRAKLCGCDKYIIGETDNRELVIYRFDR</sequence>
<dbReference type="Pfam" id="PF00646">
    <property type="entry name" value="F-box"/>
    <property type="match status" value="1"/>
</dbReference>
<dbReference type="InterPro" id="IPR036047">
    <property type="entry name" value="F-box-like_dom_sf"/>
</dbReference>
<dbReference type="InterPro" id="IPR001810">
    <property type="entry name" value="F-box_dom"/>
</dbReference>
<dbReference type="Gene3D" id="1.20.1280.50">
    <property type="match status" value="1"/>
</dbReference>
<keyword evidence="3" id="KW-1185">Reference proteome</keyword>
<dbReference type="AlphaFoldDB" id="A0A1Q5UPV1"/>
<organism evidence="2 3">
    <name type="scientific">Penicillium subrubescens</name>
    <dbReference type="NCBI Taxonomy" id="1316194"/>
    <lineage>
        <taxon>Eukaryota</taxon>
        <taxon>Fungi</taxon>
        <taxon>Dikarya</taxon>
        <taxon>Ascomycota</taxon>
        <taxon>Pezizomycotina</taxon>
        <taxon>Eurotiomycetes</taxon>
        <taxon>Eurotiomycetidae</taxon>
        <taxon>Eurotiales</taxon>
        <taxon>Aspergillaceae</taxon>
        <taxon>Penicillium</taxon>
    </lineage>
</organism>